<proteinExistence type="predicted"/>
<feature type="domain" description="Zn(2)-C6 fungal-type" evidence="2">
    <location>
        <begin position="86"/>
        <end position="117"/>
    </location>
</feature>
<protein>
    <recommendedName>
        <fullName evidence="2">Zn(2)-C6 fungal-type domain-containing protein</fullName>
    </recommendedName>
</protein>
<dbReference type="GO" id="GO:0008270">
    <property type="term" value="F:zinc ion binding"/>
    <property type="evidence" value="ECO:0007669"/>
    <property type="project" value="InterPro"/>
</dbReference>
<evidence type="ECO:0000313" key="3">
    <source>
        <dbReference type="EMBL" id="ODN94326.1"/>
    </source>
</evidence>
<dbReference type="EMBL" id="AWGH01000015">
    <property type="protein sequence ID" value="ODN94326.1"/>
    <property type="molecule type" value="Genomic_DNA"/>
</dbReference>
<reference evidence="3 4" key="1">
    <citation type="submission" date="2016-06" db="EMBL/GenBank/DDBJ databases">
        <title>Evolution of pathogenesis and genome organization in the Tremellales.</title>
        <authorList>
            <person name="Cuomo C."/>
            <person name="Litvintseva A."/>
            <person name="Heitman J."/>
            <person name="Chen Y."/>
            <person name="Sun S."/>
            <person name="Springer D."/>
            <person name="Dromer F."/>
            <person name="Young S."/>
            <person name="Zeng Q."/>
            <person name="Chapman S."/>
            <person name="Gujja S."/>
            <person name="Saif S."/>
            <person name="Birren B."/>
        </authorList>
    </citation>
    <scope>NUCLEOTIDE SEQUENCE [LARGE SCALE GENOMIC DNA]</scope>
    <source>
        <strain evidence="3 4">CBS 7118</strain>
    </source>
</reference>
<sequence length="469" mass="49409">MSDNSGLFTTSLIPSPITYNTTNNTPSDDNALGLQVSTLTPSPSSSGDKPKPKARSSAHATNTNRIKASGKEKKKHAEGYKRNSMSCEYCRQRQRKCDRDDFKSCTLCDHKGIECKYVVAKGKRGSQKAFKQLAAMGLTPASDGIITATPSSSSLASSSGTSSMSPITPITPITPARSTVELSSGLFPASVSAGLTSGFATPHIFMPFTPPTPIRPTIFQRPSTVEDYQMLGMGTEVDERLARLCDIRPSPVAPAFGVPPFYTPPTPHTTPVKPSYEVSASISASPAPSFSLNNVISAPSTQSSLGVSQPQLPTLEPQGLSESDTAYIDEVSKGLGSGGVFFPSPLDASCSMASVSSLTPDTTPVEATVEMSPVIESAGSTAPEFSFDEYLVMPQSPPCLSAPLPSLENDVVPESQSVGWGMCGMDMGMDDTGSSGLIESPFNTMPFGFSVPLVDASVDAGMMGDWWNY</sequence>
<evidence type="ECO:0000259" key="2">
    <source>
        <dbReference type="PROSITE" id="PS50048"/>
    </source>
</evidence>
<dbReference type="OrthoDB" id="2578109at2759"/>
<name>A0A1E3J2I3_9TREE</name>
<gene>
    <name evidence="3" type="ORF">L198_05183</name>
</gene>
<keyword evidence="4" id="KW-1185">Reference proteome</keyword>
<dbReference type="RefSeq" id="XP_019030857.1">
    <property type="nucleotide sequence ID" value="XM_019177276.1"/>
</dbReference>
<feature type="region of interest" description="Disordered" evidence="1">
    <location>
        <begin position="1"/>
        <end position="78"/>
    </location>
</feature>
<dbReference type="GO" id="GO:0000981">
    <property type="term" value="F:DNA-binding transcription factor activity, RNA polymerase II-specific"/>
    <property type="evidence" value="ECO:0007669"/>
    <property type="project" value="InterPro"/>
</dbReference>
<dbReference type="AlphaFoldDB" id="A0A1E3J2I3"/>
<dbReference type="SMART" id="SM00066">
    <property type="entry name" value="GAL4"/>
    <property type="match status" value="1"/>
</dbReference>
<dbReference type="InterPro" id="IPR001138">
    <property type="entry name" value="Zn2Cys6_DnaBD"/>
</dbReference>
<dbReference type="Gene3D" id="4.10.240.10">
    <property type="entry name" value="Zn(2)-C6 fungal-type DNA-binding domain"/>
    <property type="match status" value="1"/>
</dbReference>
<dbReference type="Pfam" id="PF00172">
    <property type="entry name" value="Zn_clus"/>
    <property type="match status" value="1"/>
</dbReference>
<dbReference type="PROSITE" id="PS50048">
    <property type="entry name" value="ZN2_CY6_FUNGAL_2"/>
    <property type="match status" value="1"/>
</dbReference>
<feature type="compositionally biased region" description="Basic and acidic residues" evidence="1">
    <location>
        <begin position="69"/>
        <end position="78"/>
    </location>
</feature>
<dbReference type="SUPFAM" id="SSF57701">
    <property type="entry name" value="Zn2/Cys6 DNA-binding domain"/>
    <property type="match status" value="1"/>
</dbReference>
<dbReference type="CDD" id="cd00067">
    <property type="entry name" value="GAL4"/>
    <property type="match status" value="1"/>
</dbReference>
<dbReference type="Proteomes" id="UP000094819">
    <property type="component" value="Unassembled WGS sequence"/>
</dbReference>
<evidence type="ECO:0000313" key="4">
    <source>
        <dbReference type="Proteomes" id="UP000094819"/>
    </source>
</evidence>
<organism evidence="3 4">
    <name type="scientific">Cryptococcus wingfieldii CBS 7118</name>
    <dbReference type="NCBI Taxonomy" id="1295528"/>
    <lineage>
        <taxon>Eukaryota</taxon>
        <taxon>Fungi</taxon>
        <taxon>Dikarya</taxon>
        <taxon>Basidiomycota</taxon>
        <taxon>Agaricomycotina</taxon>
        <taxon>Tremellomycetes</taxon>
        <taxon>Tremellales</taxon>
        <taxon>Cryptococcaceae</taxon>
        <taxon>Cryptococcus</taxon>
    </lineage>
</organism>
<comment type="caution">
    <text evidence="3">The sequence shown here is derived from an EMBL/GenBank/DDBJ whole genome shotgun (WGS) entry which is preliminary data.</text>
</comment>
<dbReference type="PROSITE" id="PS00463">
    <property type="entry name" value="ZN2_CY6_FUNGAL_1"/>
    <property type="match status" value="1"/>
</dbReference>
<evidence type="ECO:0000256" key="1">
    <source>
        <dbReference type="SAM" id="MobiDB-lite"/>
    </source>
</evidence>
<accession>A0A1E3J2I3</accession>
<dbReference type="InterPro" id="IPR036864">
    <property type="entry name" value="Zn2-C6_fun-type_DNA-bd_sf"/>
</dbReference>
<dbReference type="GeneID" id="30194396"/>
<feature type="compositionally biased region" description="Polar residues" evidence="1">
    <location>
        <begin position="1"/>
        <end position="28"/>
    </location>
</feature>